<protein>
    <recommendedName>
        <fullName evidence="3">DUF1348-domain-containing protein</fullName>
    </recommendedName>
</protein>
<sequence length="138" mass="16506">SLAPPFDRAGAEAKVKKAQDLWNSMDPKKVALAYTEDSIWRNRDQFFQGRAAIERFLADKWSKETHYKLKKRLFAFNENRIAVQFWYEYFDTDAKEWRRTYGLEHWTFAPDGLMQKRHMSGNEVAIFEAERWFKDGVD</sequence>
<dbReference type="Proteomes" id="UP000053890">
    <property type="component" value="Unassembled WGS sequence"/>
</dbReference>
<evidence type="ECO:0008006" key="3">
    <source>
        <dbReference type="Google" id="ProtNLM"/>
    </source>
</evidence>
<dbReference type="STRING" id="578459.A0A194S0V8"/>
<dbReference type="OrthoDB" id="14527at2759"/>
<accession>A0A194S0V8</accession>
<feature type="non-terminal residue" evidence="1">
    <location>
        <position position="1"/>
    </location>
</feature>
<evidence type="ECO:0000313" key="2">
    <source>
        <dbReference type="Proteomes" id="UP000053890"/>
    </source>
</evidence>
<dbReference type="PANTHER" id="PTHR31757">
    <property type="entry name" value="SLL0781 PROTEIN"/>
    <property type="match status" value="1"/>
</dbReference>
<proteinExistence type="predicted"/>
<dbReference type="EMBL" id="KQ474080">
    <property type="protein sequence ID" value="KPV74169.1"/>
    <property type="molecule type" value="Genomic_DNA"/>
</dbReference>
<dbReference type="PANTHER" id="PTHR31757:SF0">
    <property type="entry name" value="SLL0781 PROTEIN"/>
    <property type="match status" value="1"/>
</dbReference>
<dbReference type="InterPro" id="IPR009783">
    <property type="entry name" value="DUF1348"/>
</dbReference>
<evidence type="ECO:0000313" key="1">
    <source>
        <dbReference type="EMBL" id="KPV74169.1"/>
    </source>
</evidence>
<reference evidence="1 2" key="1">
    <citation type="journal article" date="2015" name="Front. Microbiol.">
        <title>Genome sequence of the plant growth promoting endophytic yeast Rhodotorula graminis WP1.</title>
        <authorList>
            <person name="Firrincieli A."/>
            <person name="Otillar R."/>
            <person name="Salamov A."/>
            <person name="Schmutz J."/>
            <person name="Khan Z."/>
            <person name="Redman R.S."/>
            <person name="Fleck N.D."/>
            <person name="Lindquist E."/>
            <person name="Grigoriev I.V."/>
            <person name="Doty S.L."/>
        </authorList>
    </citation>
    <scope>NUCLEOTIDE SEQUENCE [LARGE SCALE GENOMIC DNA]</scope>
    <source>
        <strain evidence="1 2">WP1</strain>
    </source>
</reference>
<dbReference type="Gene3D" id="3.10.450.50">
    <property type="match status" value="1"/>
</dbReference>
<dbReference type="OMA" id="VRFQYEC"/>
<keyword evidence="2" id="KW-1185">Reference proteome</keyword>
<dbReference type="GeneID" id="28979668"/>
<feature type="non-terminal residue" evidence="1">
    <location>
        <position position="138"/>
    </location>
</feature>
<gene>
    <name evidence="1" type="ORF">RHOBADRAFT_8528</name>
</gene>
<dbReference type="Pfam" id="PF07080">
    <property type="entry name" value="DUF1348"/>
    <property type="match status" value="1"/>
</dbReference>
<dbReference type="AlphaFoldDB" id="A0A194S0V8"/>
<organism evidence="1 2">
    <name type="scientific">Rhodotorula graminis (strain WP1)</name>
    <dbReference type="NCBI Taxonomy" id="578459"/>
    <lineage>
        <taxon>Eukaryota</taxon>
        <taxon>Fungi</taxon>
        <taxon>Dikarya</taxon>
        <taxon>Basidiomycota</taxon>
        <taxon>Pucciniomycotina</taxon>
        <taxon>Microbotryomycetes</taxon>
        <taxon>Sporidiobolales</taxon>
        <taxon>Sporidiobolaceae</taxon>
        <taxon>Rhodotorula</taxon>
    </lineage>
</organism>
<dbReference type="InterPro" id="IPR032710">
    <property type="entry name" value="NTF2-like_dom_sf"/>
</dbReference>
<dbReference type="RefSeq" id="XP_018270218.1">
    <property type="nucleotide sequence ID" value="XM_018419222.1"/>
</dbReference>
<name>A0A194S0V8_RHOGW</name>
<dbReference type="SUPFAM" id="SSF54427">
    <property type="entry name" value="NTF2-like"/>
    <property type="match status" value="1"/>
</dbReference>